<keyword evidence="22" id="KW-1185">Reference proteome</keyword>
<evidence type="ECO:0000256" key="10">
    <source>
        <dbReference type="ARBA" id="ARBA00023146"/>
    </source>
</evidence>
<evidence type="ECO:0000256" key="6">
    <source>
        <dbReference type="ARBA" id="ARBA00022741"/>
    </source>
</evidence>
<evidence type="ECO:0000256" key="18">
    <source>
        <dbReference type="ARBA" id="ARBA00049046"/>
    </source>
</evidence>
<evidence type="ECO:0000313" key="21">
    <source>
        <dbReference type="Ensembl" id="ENSEBUP00000005674.1"/>
    </source>
</evidence>
<sequence>MLPWRPSFPKRLWRAWRPASMSAGQAGSGEKLRTSRIPWVKPVGWPTGIVVHNSLSRDRRPLLLARPKTATWYSCGPTVYDHTHLGHACTYMRFDIIRRIMMHIFGINVVMAMVITDIDDKIIKRSQELGITPNTLTKKFEEDFKENMKKLRVLPPSMYFRVTDHIPAILDFVKQLLQKGNAYVTTHGDVYFDVSSIGQRYGRFREGLPNCTSPDGEAAHGKHSAPDFALWKASRPGEPAWEAPWGAGRPGWHIECSAISSMAFGGQLDLHSGGEDLAFPHHENEVAQSEAFHGTSQWCNYFLHTGHLRLQGSEEKMSKSLKNYITVKDFLEKHSPTEFRMFCLQSKYRNQMEFGPESMKAARGVLRLISNFRDRANAYISGIQTAAAFAEVPLWERLNKTEDEVKTVLANDFNTPEAMEIIIRLVHDTNVVLQPHVEGMSGSRSPAVVAAVLAFVERILENFGLQVSDSGDVSASDSSAVLDSLVTFRGAVRELALAREAKMSGVREEAESLLLLRKRLLQACDNTRDELASVGVQIKDYGDRSTWKIVDPHLQHT</sequence>
<dbReference type="PANTHER" id="PTHR10890">
    <property type="entry name" value="CYSTEINYL-TRNA SYNTHETASE"/>
    <property type="match status" value="1"/>
</dbReference>
<name>A0A8C4NGK7_EPTBU</name>
<comment type="catalytic activity">
    <reaction evidence="14">
        <text>S-disulfanyl-L-cysteine + tRNA(Cys) + ATP = (S)-disulfanyl-L-cysteinyl-tRNA(Cys) + AMP + diphosphate</text>
        <dbReference type="Rhea" id="RHEA:78651"/>
        <dbReference type="Rhea" id="RHEA-COMP:9661"/>
        <dbReference type="Rhea" id="RHEA-COMP:19120"/>
        <dbReference type="ChEBI" id="CHEBI:30616"/>
        <dbReference type="ChEBI" id="CHEBI:33019"/>
        <dbReference type="ChEBI" id="CHEBI:78442"/>
        <dbReference type="ChEBI" id="CHEBI:229465"/>
        <dbReference type="ChEBI" id="CHEBI:229521"/>
        <dbReference type="ChEBI" id="CHEBI:456215"/>
    </reaction>
    <physiologicalReaction direction="left-to-right" evidence="14">
        <dbReference type="Rhea" id="RHEA:78652"/>
    </physiologicalReaction>
</comment>
<comment type="function">
    <text evidence="13">In addition to its role as an aminoacyl-tRNA synthetase, has also cysteine persulfide synthase activity. Produces reactive persulfide species such as cysteine persulfide (CysSSH) from substrate cysteine and mediate direct incorporation of CysSSH into proteins during translations, resulting in protein persulfides and polysulfides. CysSSHs behave as potent antioxidants and cellular protectants.</text>
</comment>
<dbReference type="GO" id="GO:0005737">
    <property type="term" value="C:cytoplasm"/>
    <property type="evidence" value="ECO:0007669"/>
    <property type="project" value="TreeGrafter"/>
</dbReference>
<evidence type="ECO:0000256" key="14">
    <source>
        <dbReference type="ARBA" id="ARBA00047499"/>
    </source>
</evidence>
<dbReference type="InterPro" id="IPR024909">
    <property type="entry name" value="Cys-tRNA/MSH_ligase"/>
</dbReference>
<comment type="function">
    <text evidence="12">Mitochondrial cysteine-specific aminoacyl-tRNA synthetase that catalyzes the ATP-dependent ligation of cysteine to tRNA(Cys).</text>
</comment>
<dbReference type="InterPro" id="IPR015803">
    <property type="entry name" value="Cys-tRNA-ligase"/>
</dbReference>
<evidence type="ECO:0000256" key="16">
    <source>
        <dbReference type="ARBA" id="ARBA00047731"/>
    </source>
</evidence>
<keyword evidence="9" id="KW-0648">Protein biosynthesis</keyword>
<dbReference type="SUPFAM" id="SSF47323">
    <property type="entry name" value="Anticodon-binding domain of a subclass of class I aminoacyl-tRNA synthetases"/>
    <property type="match status" value="1"/>
</dbReference>
<evidence type="ECO:0000256" key="7">
    <source>
        <dbReference type="ARBA" id="ARBA00022833"/>
    </source>
</evidence>
<dbReference type="PANTHER" id="PTHR10890:SF27">
    <property type="entry name" value="CYSTEINE--TRNA LIGASE, MITOCHONDRIAL-RELATED"/>
    <property type="match status" value="1"/>
</dbReference>
<keyword evidence="6" id="KW-0547">Nucleotide-binding</keyword>
<dbReference type="GeneTree" id="ENSGT00390000006347"/>
<dbReference type="EC" id="6.1.1.16" evidence="3"/>
<evidence type="ECO:0000256" key="8">
    <source>
        <dbReference type="ARBA" id="ARBA00022840"/>
    </source>
</evidence>
<evidence type="ECO:0000256" key="11">
    <source>
        <dbReference type="ARBA" id="ARBA00031499"/>
    </source>
</evidence>
<feature type="domain" description="tRNA synthetases class I catalytic" evidence="19">
    <location>
        <begin position="66"/>
        <end position="362"/>
    </location>
</feature>
<evidence type="ECO:0000256" key="15">
    <source>
        <dbReference type="ARBA" id="ARBA00047548"/>
    </source>
</evidence>
<keyword evidence="8" id="KW-0067">ATP-binding</keyword>
<dbReference type="GO" id="GO:0006423">
    <property type="term" value="P:cysteinyl-tRNA aminoacylation"/>
    <property type="evidence" value="ECO:0007669"/>
    <property type="project" value="InterPro"/>
</dbReference>
<evidence type="ECO:0000256" key="13">
    <source>
        <dbReference type="ARBA" id="ARBA00045476"/>
    </source>
</evidence>
<dbReference type="Gene3D" id="3.40.50.620">
    <property type="entry name" value="HUPs"/>
    <property type="match status" value="1"/>
</dbReference>
<accession>A0A8C4NGK7</accession>
<dbReference type="PRINTS" id="PR00983">
    <property type="entry name" value="TRNASYNTHCYS"/>
</dbReference>
<protein>
    <recommendedName>
        <fullName evidence="3">cysteine--tRNA ligase</fullName>
        <ecNumber evidence="3">6.1.1.16</ecNumber>
    </recommendedName>
    <alternativeName>
        <fullName evidence="11">Cysteinyl-tRNA synthetase</fullName>
    </alternativeName>
</protein>
<evidence type="ECO:0000256" key="17">
    <source>
        <dbReference type="ARBA" id="ARBA00048609"/>
    </source>
</evidence>
<dbReference type="OMA" id="HAWPASE"/>
<dbReference type="Gene3D" id="1.20.120.1910">
    <property type="entry name" value="Cysteine-tRNA ligase, C-terminal anti-codon recognition domain"/>
    <property type="match status" value="1"/>
</dbReference>
<comment type="catalytic activity">
    <reaction evidence="15">
        <text>2 L-cysteine = S-sulfanyl-L-cysteine + L-alanine</text>
        <dbReference type="Rhea" id="RHEA:78543"/>
        <dbReference type="ChEBI" id="CHEBI:35235"/>
        <dbReference type="ChEBI" id="CHEBI:57972"/>
        <dbReference type="ChEBI" id="CHEBI:58591"/>
    </reaction>
    <physiologicalReaction direction="left-to-right" evidence="15">
        <dbReference type="Rhea" id="RHEA:78544"/>
    </physiologicalReaction>
</comment>
<evidence type="ECO:0000256" key="3">
    <source>
        <dbReference type="ARBA" id="ARBA00012832"/>
    </source>
</evidence>
<dbReference type="GO" id="GO:0004817">
    <property type="term" value="F:cysteine-tRNA ligase activity"/>
    <property type="evidence" value="ECO:0007669"/>
    <property type="project" value="UniProtKB-EC"/>
</dbReference>
<evidence type="ECO:0000256" key="1">
    <source>
        <dbReference type="ARBA" id="ARBA00001947"/>
    </source>
</evidence>
<evidence type="ECO:0000256" key="5">
    <source>
        <dbReference type="ARBA" id="ARBA00022723"/>
    </source>
</evidence>
<organism evidence="21 22">
    <name type="scientific">Eptatretus burgeri</name>
    <name type="common">Inshore hagfish</name>
    <dbReference type="NCBI Taxonomy" id="7764"/>
    <lineage>
        <taxon>Eukaryota</taxon>
        <taxon>Metazoa</taxon>
        <taxon>Chordata</taxon>
        <taxon>Craniata</taxon>
        <taxon>Vertebrata</taxon>
        <taxon>Cyclostomata</taxon>
        <taxon>Myxini</taxon>
        <taxon>Myxiniformes</taxon>
        <taxon>Myxinidae</taxon>
        <taxon>Eptatretinae</taxon>
        <taxon>Eptatretus</taxon>
    </lineage>
</organism>
<dbReference type="NCBIfam" id="TIGR00435">
    <property type="entry name" value="cysS"/>
    <property type="match status" value="1"/>
</dbReference>
<dbReference type="CDD" id="cd00672">
    <property type="entry name" value="CysRS_core"/>
    <property type="match status" value="1"/>
</dbReference>
<keyword evidence="4" id="KW-0436">Ligase</keyword>
<evidence type="ECO:0000259" key="19">
    <source>
        <dbReference type="Pfam" id="PF01406"/>
    </source>
</evidence>
<dbReference type="InterPro" id="IPR009080">
    <property type="entry name" value="tRNAsynth_Ia_anticodon-bd"/>
</dbReference>
<evidence type="ECO:0000259" key="20">
    <source>
        <dbReference type="Pfam" id="PF09190"/>
    </source>
</evidence>
<dbReference type="InterPro" id="IPR014729">
    <property type="entry name" value="Rossmann-like_a/b/a_fold"/>
</dbReference>
<dbReference type="InterPro" id="IPR032678">
    <property type="entry name" value="tRNA-synt_1_cat_dom"/>
</dbReference>
<evidence type="ECO:0000256" key="9">
    <source>
        <dbReference type="ARBA" id="ARBA00022917"/>
    </source>
</evidence>
<dbReference type="GO" id="GO:0046872">
    <property type="term" value="F:metal ion binding"/>
    <property type="evidence" value="ECO:0007669"/>
    <property type="project" value="UniProtKB-KW"/>
</dbReference>
<proteinExistence type="inferred from homology"/>
<evidence type="ECO:0000256" key="2">
    <source>
        <dbReference type="ARBA" id="ARBA00005594"/>
    </source>
</evidence>
<comment type="catalytic activity">
    <reaction evidence="18">
        <text>tRNA(Cys) + L-cysteine + ATP = L-cysteinyl-tRNA(Cys) + AMP + diphosphate</text>
        <dbReference type="Rhea" id="RHEA:17773"/>
        <dbReference type="Rhea" id="RHEA-COMP:9661"/>
        <dbReference type="Rhea" id="RHEA-COMP:9679"/>
        <dbReference type="ChEBI" id="CHEBI:30616"/>
        <dbReference type="ChEBI" id="CHEBI:33019"/>
        <dbReference type="ChEBI" id="CHEBI:35235"/>
        <dbReference type="ChEBI" id="CHEBI:78442"/>
        <dbReference type="ChEBI" id="CHEBI:78517"/>
        <dbReference type="ChEBI" id="CHEBI:456215"/>
        <dbReference type="EC" id="6.1.1.16"/>
    </reaction>
    <physiologicalReaction direction="right-to-left" evidence="18">
        <dbReference type="Rhea" id="RHEA:17775"/>
    </physiologicalReaction>
</comment>
<dbReference type="Pfam" id="PF09190">
    <property type="entry name" value="DALR_2"/>
    <property type="match status" value="1"/>
</dbReference>
<reference evidence="21" key="2">
    <citation type="submission" date="2025-09" db="UniProtKB">
        <authorList>
            <consortium name="Ensembl"/>
        </authorList>
    </citation>
    <scope>IDENTIFICATION</scope>
</reference>
<evidence type="ECO:0000256" key="12">
    <source>
        <dbReference type="ARBA" id="ARBA00043868"/>
    </source>
</evidence>
<comment type="cofactor">
    <cofactor evidence="1">
        <name>Zn(2+)</name>
        <dbReference type="ChEBI" id="CHEBI:29105"/>
    </cofactor>
</comment>
<keyword evidence="5" id="KW-0479">Metal-binding</keyword>
<dbReference type="AlphaFoldDB" id="A0A8C4NGK7"/>
<dbReference type="Proteomes" id="UP000694388">
    <property type="component" value="Unplaced"/>
</dbReference>
<dbReference type="InterPro" id="IPR015273">
    <property type="entry name" value="Cys-tRNA-synt_Ia_DALR"/>
</dbReference>
<evidence type="ECO:0000256" key="4">
    <source>
        <dbReference type="ARBA" id="ARBA00022598"/>
    </source>
</evidence>
<dbReference type="Pfam" id="PF01406">
    <property type="entry name" value="tRNA-synt_1e"/>
    <property type="match status" value="1"/>
</dbReference>
<dbReference type="HAMAP" id="MF_00041">
    <property type="entry name" value="Cys_tRNA_synth"/>
    <property type="match status" value="1"/>
</dbReference>
<evidence type="ECO:0000313" key="22">
    <source>
        <dbReference type="Proteomes" id="UP000694388"/>
    </source>
</evidence>
<dbReference type="Ensembl" id="ENSEBUT00000006116.1">
    <property type="protein sequence ID" value="ENSEBUP00000005674.1"/>
    <property type="gene ID" value="ENSEBUG00000003838.1"/>
</dbReference>
<feature type="domain" description="Cysteinyl-tRNA synthetase class Ia DALR" evidence="20">
    <location>
        <begin position="408"/>
        <end position="465"/>
    </location>
</feature>
<comment type="similarity">
    <text evidence="2">Belongs to the class-I aminoacyl-tRNA synthetase family.</text>
</comment>
<comment type="catalytic activity">
    <reaction evidence="17">
        <text>S-sulfanyl-L-cysteine + tRNA(Cys) + ATP = (S)-sulfanyl-L-cysteinyl-tRNA(Cys) + AMP + diphosphate</text>
        <dbReference type="Rhea" id="RHEA:78647"/>
        <dbReference type="Rhea" id="RHEA-COMP:9661"/>
        <dbReference type="Rhea" id="RHEA-COMP:19119"/>
        <dbReference type="ChEBI" id="CHEBI:30616"/>
        <dbReference type="ChEBI" id="CHEBI:33019"/>
        <dbReference type="ChEBI" id="CHEBI:58591"/>
        <dbReference type="ChEBI" id="CHEBI:78442"/>
        <dbReference type="ChEBI" id="CHEBI:229520"/>
        <dbReference type="ChEBI" id="CHEBI:456215"/>
    </reaction>
    <physiologicalReaction direction="left-to-right" evidence="17">
        <dbReference type="Rhea" id="RHEA:78648"/>
    </physiologicalReaction>
</comment>
<dbReference type="FunFam" id="3.40.50.620:FF:000027">
    <property type="entry name" value="Cysteine--tRNA ligase, cytoplasmic"/>
    <property type="match status" value="1"/>
</dbReference>
<reference evidence="21" key="1">
    <citation type="submission" date="2025-08" db="UniProtKB">
        <authorList>
            <consortium name="Ensembl"/>
        </authorList>
    </citation>
    <scope>IDENTIFICATION</scope>
</reference>
<keyword evidence="7" id="KW-0862">Zinc</keyword>
<dbReference type="GO" id="GO:0005524">
    <property type="term" value="F:ATP binding"/>
    <property type="evidence" value="ECO:0007669"/>
    <property type="project" value="UniProtKB-KW"/>
</dbReference>
<comment type="catalytic activity">
    <reaction evidence="16">
        <text>S-sulfanyl-L-cysteine + L-cysteine = S-disulfanyl-L-cysteine + L-alanine</text>
        <dbReference type="Rhea" id="RHEA:78627"/>
        <dbReference type="ChEBI" id="CHEBI:35235"/>
        <dbReference type="ChEBI" id="CHEBI:57972"/>
        <dbReference type="ChEBI" id="CHEBI:58591"/>
        <dbReference type="ChEBI" id="CHEBI:229465"/>
    </reaction>
    <physiologicalReaction direction="left-to-right" evidence="16">
        <dbReference type="Rhea" id="RHEA:78628"/>
    </physiologicalReaction>
</comment>
<keyword evidence="10" id="KW-0030">Aminoacyl-tRNA synthetase</keyword>
<dbReference type="SUPFAM" id="SSF52374">
    <property type="entry name" value="Nucleotidylyl transferase"/>
    <property type="match status" value="1"/>
</dbReference>